<feature type="transmembrane region" description="Helical" evidence="1">
    <location>
        <begin position="147"/>
        <end position="171"/>
    </location>
</feature>
<feature type="transmembrane region" description="Helical" evidence="1">
    <location>
        <begin position="349"/>
        <end position="366"/>
    </location>
</feature>
<feature type="transmembrane region" description="Helical" evidence="1">
    <location>
        <begin position="68"/>
        <end position="88"/>
    </location>
</feature>
<dbReference type="AlphaFoldDB" id="A0A1Q2SPT9"/>
<keyword evidence="1" id="KW-0812">Transmembrane</keyword>
<feature type="transmembrane region" description="Helical" evidence="1">
    <location>
        <begin position="36"/>
        <end position="56"/>
    </location>
</feature>
<feature type="transmembrane region" description="Helical" evidence="1">
    <location>
        <begin position="299"/>
        <end position="320"/>
    </location>
</feature>
<sequence length="724" mass="81916">MRKSNIIALTLFTLALVNIALQYLAGEAIGKCAPGIPIFTCPLLNADVLYIPTLFSDLLAKQGHFQDWFLTPAPYFFPDYLMFLLAYLLGSGPYIQILIFALLQVSLTFGAIWLLAKQVLDNAHALLTAAAVSILLVWLALTASQPFVLFLVIGFHYGTFLISIIFMALWLQIKDSRENQSQRLVYVLLALLAFLIAVSDRLFIAQTLAPLIAISLLIPLIKQNFTLKTEWLAPAMALTLIGLIVLQLAVSLPYYFSMELGFIIIAVLATLMSQDLLLKLKNHVIHPSPTLKSHLPLMLVIASTLIGVVVFKLTITIPHYGVVPEFKGISINLDRFYTAFQSAVTDHPLFSGLLVCYLAVVLRTFYRLKTNPRALDYKLSWLILFSVLSMTLVLLAFLSVSRPVNTIRYLIPFFFWPIIITCFYLSHYLTTRFIPTAITACLLPILALSGQSYQLIQENGLNTRYYPNDIACLDETLEKAQLNHGLAQYWDAKYLQNFSRLDLTLAQYDKDNAPLKKDYYWITSKKYFRENYDFAIMNERASPEPIIRINGSPQRVKSCGFRKLYIYGKDRLQVNNTFNPGDSYTWKACDLPTEIGQKSDQCAMEKKDTAQAGFVTHGPYKKLPAGQYHFEITYMSPADTLATVGAWGVVVDPSQNLKVLKSQPLLGTHWAIGKARGDFFLASAQDMKEVEIRTWAKKNQNLKVLSLQITRDTRFWHQNSIWNN</sequence>
<dbReference type="OrthoDB" id="286517at2"/>
<name>A0A1Q2SPT9_9GAMM</name>
<feature type="transmembrane region" description="Helical" evidence="1">
    <location>
        <begin position="94"/>
        <end position="116"/>
    </location>
</feature>
<feature type="transmembrane region" description="Helical" evidence="1">
    <location>
        <begin position="406"/>
        <end position="426"/>
    </location>
</feature>
<feature type="transmembrane region" description="Helical" evidence="1">
    <location>
        <begin position="183"/>
        <end position="198"/>
    </location>
</feature>
<gene>
    <name evidence="2" type="ORF">TAO_1763</name>
</gene>
<accession>A0A1Q2SPT9</accession>
<dbReference type="KEGG" id="ntt:TAO_1763"/>
<protein>
    <recommendedName>
        <fullName evidence="4">Glycosyltransferase RgtA/B/C/D-like domain-containing protein</fullName>
    </recommendedName>
</protein>
<reference evidence="2 3" key="1">
    <citation type="journal article" date="2017" name="ISME J.">
        <title>An acid-tolerant ammonia-oxidizing ?-proteobacterium from soil.</title>
        <authorList>
            <person name="Hayatsu M."/>
            <person name="Tago K."/>
            <person name="Uchiyama I."/>
            <person name="Toyoda A."/>
            <person name="Wang Y."/>
            <person name="Shimomura Y."/>
            <person name="Okubo T."/>
            <person name="Kurisu F."/>
            <person name="Hirono Y."/>
            <person name="Nonaka K."/>
            <person name="Akiyama H."/>
            <person name="Itoh T."/>
            <person name="Takami H."/>
        </authorList>
    </citation>
    <scope>NUCLEOTIDE SEQUENCE [LARGE SCALE GENOMIC DNA]</scope>
    <source>
        <strain evidence="2 3">TAO100</strain>
    </source>
</reference>
<organism evidence="2 3">
    <name type="scientific">Candidatus Nitrosoglobus terrae</name>
    <dbReference type="NCBI Taxonomy" id="1630141"/>
    <lineage>
        <taxon>Bacteria</taxon>
        <taxon>Pseudomonadati</taxon>
        <taxon>Pseudomonadota</taxon>
        <taxon>Gammaproteobacteria</taxon>
        <taxon>Chromatiales</taxon>
        <taxon>Chromatiaceae</taxon>
        <taxon>Candidatus Nitrosoglobus</taxon>
    </lineage>
</organism>
<evidence type="ECO:0000313" key="2">
    <source>
        <dbReference type="EMBL" id="BAW81133.1"/>
    </source>
</evidence>
<keyword evidence="3" id="KW-1185">Reference proteome</keyword>
<keyword evidence="1" id="KW-1133">Transmembrane helix</keyword>
<evidence type="ECO:0008006" key="4">
    <source>
        <dbReference type="Google" id="ProtNLM"/>
    </source>
</evidence>
<feature type="transmembrane region" description="Helical" evidence="1">
    <location>
        <begin position="378"/>
        <end position="400"/>
    </location>
</feature>
<proteinExistence type="predicted"/>
<dbReference type="Proteomes" id="UP000243679">
    <property type="component" value="Chromosome"/>
</dbReference>
<feature type="transmembrane region" description="Helical" evidence="1">
    <location>
        <begin position="433"/>
        <end position="453"/>
    </location>
</feature>
<keyword evidence="1" id="KW-0472">Membrane</keyword>
<dbReference type="EMBL" id="AP014836">
    <property type="protein sequence ID" value="BAW81133.1"/>
    <property type="molecule type" value="Genomic_DNA"/>
</dbReference>
<dbReference type="RefSeq" id="WP_096527603.1">
    <property type="nucleotide sequence ID" value="NZ_AP014836.1"/>
</dbReference>
<evidence type="ECO:0000313" key="3">
    <source>
        <dbReference type="Proteomes" id="UP000243679"/>
    </source>
</evidence>
<evidence type="ECO:0000256" key="1">
    <source>
        <dbReference type="SAM" id="Phobius"/>
    </source>
</evidence>
<feature type="transmembrane region" description="Helical" evidence="1">
    <location>
        <begin position="260"/>
        <end position="278"/>
    </location>
</feature>
<feature type="transmembrane region" description="Helical" evidence="1">
    <location>
        <begin position="233"/>
        <end position="254"/>
    </location>
</feature>
<feature type="transmembrane region" description="Helical" evidence="1">
    <location>
        <begin position="123"/>
        <end position="141"/>
    </location>
</feature>
<feature type="transmembrane region" description="Helical" evidence="1">
    <location>
        <begin position="204"/>
        <end position="221"/>
    </location>
</feature>